<dbReference type="SMART" id="SM00343">
    <property type="entry name" value="ZnF_C2HC"/>
    <property type="match status" value="1"/>
</dbReference>
<comment type="caution">
    <text evidence="5">The sequence shown here is derived from an EMBL/GenBank/DDBJ whole genome shotgun (WGS) entry which is preliminary data.</text>
</comment>
<dbReference type="PANTHER" id="PTHR34482:SF48">
    <property type="entry name" value="GAG PROTEASE POLYPROTEIN"/>
    <property type="match status" value="1"/>
</dbReference>
<dbReference type="PANTHER" id="PTHR34482">
    <property type="entry name" value="DNA DAMAGE-INDUCIBLE PROTEIN 1-LIKE"/>
    <property type="match status" value="1"/>
</dbReference>
<keyword evidence="3" id="KW-0472">Membrane</keyword>
<keyword evidence="3" id="KW-0812">Transmembrane</keyword>
<dbReference type="PROSITE" id="PS50158">
    <property type="entry name" value="ZF_CCHC"/>
    <property type="match status" value="1"/>
</dbReference>
<feature type="transmembrane region" description="Helical" evidence="3">
    <location>
        <begin position="480"/>
        <end position="506"/>
    </location>
</feature>
<keyword evidence="1" id="KW-0863">Zinc-finger</keyword>
<dbReference type="AlphaFoldDB" id="A0A834GBI8"/>
<feature type="domain" description="CCHC-type" evidence="4">
    <location>
        <begin position="391"/>
        <end position="405"/>
    </location>
</feature>
<protein>
    <recommendedName>
        <fullName evidence="4">CCHC-type domain-containing protein</fullName>
    </recommendedName>
</protein>
<evidence type="ECO:0000256" key="2">
    <source>
        <dbReference type="SAM" id="MobiDB-lite"/>
    </source>
</evidence>
<dbReference type="InterPro" id="IPR001878">
    <property type="entry name" value="Znf_CCHC"/>
</dbReference>
<feature type="region of interest" description="Disordered" evidence="2">
    <location>
        <begin position="402"/>
        <end position="451"/>
    </location>
</feature>
<feature type="compositionally biased region" description="Low complexity" evidence="2">
    <location>
        <begin position="434"/>
        <end position="445"/>
    </location>
</feature>
<dbReference type="OrthoDB" id="1936908at2759"/>
<evidence type="ECO:0000259" key="4">
    <source>
        <dbReference type="PROSITE" id="PS50158"/>
    </source>
</evidence>
<dbReference type="GO" id="GO:0003676">
    <property type="term" value="F:nucleic acid binding"/>
    <property type="evidence" value="ECO:0007669"/>
    <property type="project" value="InterPro"/>
</dbReference>
<gene>
    <name evidence="5" type="ORF">RHSIM_Rhsim10G0033400</name>
</gene>
<reference evidence="5" key="1">
    <citation type="submission" date="2019-11" db="EMBL/GenBank/DDBJ databases">
        <authorList>
            <person name="Liu Y."/>
            <person name="Hou J."/>
            <person name="Li T.-Q."/>
            <person name="Guan C.-H."/>
            <person name="Wu X."/>
            <person name="Wu H.-Z."/>
            <person name="Ling F."/>
            <person name="Zhang R."/>
            <person name="Shi X.-G."/>
            <person name="Ren J.-P."/>
            <person name="Chen E.-F."/>
            <person name="Sun J.-M."/>
        </authorList>
    </citation>
    <scope>NUCLEOTIDE SEQUENCE</scope>
    <source>
        <strain evidence="5">Adult_tree_wgs_1</strain>
        <tissue evidence="5">Leaves</tissue>
    </source>
</reference>
<dbReference type="GO" id="GO:0008270">
    <property type="term" value="F:zinc ion binding"/>
    <property type="evidence" value="ECO:0007669"/>
    <property type="project" value="UniProtKB-KW"/>
</dbReference>
<organism evidence="5 6">
    <name type="scientific">Rhododendron simsii</name>
    <name type="common">Sims's rhododendron</name>
    <dbReference type="NCBI Taxonomy" id="118357"/>
    <lineage>
        <taxon>Eukaryota</taxon>
        <taxon>Viridiplantae</taxon>
        <taxon>Streptophyta</taxon>
        <taxon>Embryophyta</taxon>
        <taxon>Tracheophyta</taxon>
        <taxon>Spermatophyta</taxon>
        <taxon>Magnoliopsida</taxon>
        <taxon>eudicotyledons</taxon>
        <taxon>Gunneridae</taxon>
        <taxon>Pentapetalae</taxon>
        <taxon>asterids</taxon>
        <taxon>Ericales</taxon>
        <taxon>Ericaceae</taxon>
        <taxon>Ericoideae</taxon>
        <taxon>Rhodoreae</taxon>
        <taxon>Rhododendron</taxon>
    </lineage>
</organism>
<evidence type="ECO:0000313" key="6">
    <source>
        <dbReference type="Proteomes" id="UP000626092"/>
    </source>
</evidence>
<evidence type="ECO:0000313" key="5">
    <source>
        <dbReference type="EMBL" id="KAF7130474.1"/>
    </source>
</evidence>
<keyword evidence="1" id="KW-0862">Zinc</keyword>
<feature type="region of interest" description="Disordered" evidence="2">
    <location>
        <begin position="1"/>
        <end position="73"/>
    </location>
</feature>
<name>A0A834GBI8_RHOSS</name>
<dbReference type="InterPro" id="IPR005162">
    <property type="entry name" value="Retrotrans_gag_dom"/>
</dbReference>
<proteinExistence type="predicted"/>
<dbReference type="Pfam" id="PF03732">
    <property type="entry name" value="Retrotrans_gag"/>
    <property type="match status" value="1"/>
</dbReference>
<evidence type="ECO:0000256" key="1">
    <source>
        <dbReference type="PROSITE-ProRule" id="PRU00047"/>
    </source>
</evidence>
<accession>A0A834GBI8</accession>
<evidence type="ECO:0000256" key="3">
    <source>
        <dbReference type="SAM" id="Phobius"/>
    </source>
</evidence>
<keyword evidence="6" id="KW-1185">Reference proteome</keyword>
<keyword evidence="3" id="KW-1133">Transmembrane helix</keyword>
<keyword evidence="1" id="KW-0479">Metal-binding</keyword>
<dbReference type="EMBL" id="WJXA01000010">
    <property type="protein sequence ID" value="KAF7130474.1"/>
    <property type="molecule type" value="Genomic_DNA"/>
</dbReference>
<feature type="compositionally biased region" description="Low complexity" evidence="2">
    <location>
        <begin position="13"/>
        <end position="43"/>
    </location>
</feature>
<sequence length="711" mass="79349">MDRPRRRTRSTYAAPAARGRGQAAIVARGRGQAAPAARGRGQATLEARGRGRAAPLPHGRGSTNSAGRGRGGVVEPEINANTVETENDEEPVDPVEDPADPITEIIANAGTPTGAVDPVAAVQAFQTFMGLFAGNQAQVAPTNAARSLTLDKGNTFDRFLKTNPPPFMGTDKPSDAEAWLLQMEKIFDVLGCSEAQKVSFAAYKLQGGAEHWWRSAKQHYKDKQDELVWRNFKKDFEEKYIPPAIKDKMRTEFLALRQDNMSVAEYQQKFDELSRFAGVLVEKETDKVWYFQRGLRADVHGRVSLLDTETLPKLVTRALTAESDLAEERRVAENQYKRFRSGQSSGSGLPAKRVHTLTQTNESRRQALRPCQKCGQPHLAKYHCDGSLRVCYSCGQPGHVSTHCRAQGDGRNQIPQVQRQPVHGSGHNQQRRFNNQGNHRQQARNGGQGQRNVTEGRVYALTQQQARDAPSVVQGGLVRVFVVLSVVVLIPGFLCAAFESYSFLLLRSFISASTSTRYCSLYQIFLWIKLLQRWLPLLVSLAIRIAWFVASEICRVFPSILSVFAFIRITNDEFANEEEEHEIPSATIQNQLADSYSSCYAVSIKNEAKVEEVEADTDCSDSSLLVESIIREPRVRIDEARSLEVCKPSESSSISPPQDDEINATLPTVEGELINQSMEANVDSIYEKYTERMRWFDLLNCDRTCGIIRYS</sequence>
<dbReference type="Proteomes" id="UP000626092">
    <property type="component" value="Unassembled WGS sequence"/>
</dbReference>